<dbReference type="InterPro" id="IPR050596">
    <property type="entry name" value="AspAT/PAT-like"/>
</dbReference>
<dbReference type="GO" id="GO:0030170">
    <property type="term" value="F:pyridoxal phosphate binding"/>
    <property type="evidence" value="ECO:0007669"/>
    <property type="project" value="InterPro"/>
</dbReference>
<dbReference type="Gene3D" id="3.40.640.10">
    <property type="entry name" value="Type I PLP-dependent aspartate aminotransferase-like (Major domain)"/>
    <property type="match status" value="1"/>
</dbReference>
<dbReference type="InterPro" id="IPR015421">
    <property type="entry name" value="PyrdxlP-dep_Trfase_major"/>
</dbReference>
<reference evidence="7" key="1">
    <citation type="submission" date="2019-08" db="EMBL/GenBank/DDBJ databases">
        <authorList>
            <person name="Kucharzyk K."/>
            <person name="Murdoch R.W."/>
            <person name="Higgins S."/>
            <person name="Loffler F."/>
        </authorList>
    </citation>
    <scope>NUCLEOTIDE SEQUENCE</scope>
</reference>
<dbReference type="Gene3D" id="3.90.1150.10">
    <property type="entry name" value="Aspartate Aminotransferase, domain 1"/>
    <property type="match status" value="1"/>
</dbReference>
<dbReference type="InterPro" id="IPR004838">
    <property type="entry name" value="NHTrfase_class1_PyrdxlP-BS"/>
</dbReference>
<dbReference type="GO" id="GO:0008483">
    <property type="term" value="F:transaminase activity"/>
    <property type="evidence" value="ECO:0007669"/>
    <property type="project" value="UniProtKB-KW"/>
</dbReference>
<organism evidence="7">
    <name type="scientific">bioreactor metagenome</name>
    <dbReference type="NCBI Taxonomy" id="1076179"/>
    <lineage>
        <taxon>unclassified sequences</taxon>
        <taxon>metagenomes</taxon>
        <taxon>ecological metagenomes</taxon>
    </lineage>
</organism>
<dbReference type="InterPro" id="IPR015424">
    <property type="entry name" value="PyrdxlP-dep_Trfase"/>
</dbReference>
<protein>
    <submittedName>
        <fullName evidence="7">Putative N-acetyl-LL-diaminopimelate aminotransferase</fullName>
        <ecNumber evidence="7">2.6.1.-</ecNumber>
    </submittedName>
</protein>
<keyword evidence="5" id="KW-0663">Pyridoxal phosphate</keyword>
<dbReference type="SUPFAM" id="SSF53383">
    <property type="entry name" value="PLP-dependent transferases"/>
    <property type="match status" value="1"/>
</dbReference>
<evidence type="ECO:0000259" key="6">
    <source>
        <dbReference type="Pfam" id="PF00155"/>
    </source>
</evidence>
<evidence type="ECO:0000313" key="7">
    <source>
        <dbReference type="EMBL" id="MPN34313.1"/>
    </source>
</evidence>
<dbReference type="Pfam" id="PF00155">
    <property type="entry name" value="Aminotran_1_2"/>
    <property type="match status" value="1"/>
</dbReference>
<dbReference type="InterPro" id="IPR004839">
    <property type="entry name" value="Aminotransferase_I/II_large"/>
</dbReference>
<comment type="caution">
    <text evidence="7">The sequence shown here is derived from an EMBL/GenBank/DDBJ whole genome shotgun (WGS) entry which is preliminary data.</text>
</comment>
<dbReference type="AlphaFoldDB" id="A0A645HF45"/>
<sequence>MRRITELIRDYSDAYVLSDEIYDRLVFQPTEPVFSPASVTGMRDRTIVLDGFSKTYAMTGWRLGYGLMNANMAEVFSRLMVNSNGCTATFTQEAGCEALLGPQDSVDQMRSEFHQRSVWFAEQLNQIKGVHCVIPNAAFYAFPRVSVNGLGSAEIAERLLQEVGVACLDGESFGQMGKGFLRLSTANSMDNLTMAIQRLHTFFDTL</sequence>
<dbReference type="EC" id="2.6.1.-" evidence="7"/>
<evidence type="ECO:0000256" key="4">
    <source>
        <dbReference type="ARBA" id="ARBA00022679"/>
    </source>
</evidence>
<comment type="cofactor">
    <cofactor evidence="1">
        <name>pyridoxal 5'-phosphate</name>
        <dbReference type="ChEBI" id="CHEBI:597326"/>
    </cofactor>
</comment>
<evidence type="ECO:0000256" key="3">
    <source>
        <dbReference type="ARBA" id="ARBA00022576"/>
    </source>
</evidence>
<comment type="similarity">
    <text evidence="2">Belongs to the class-I pyridoxal-phosphate-dependent aminotransferase family.</text>
</comment>
<dbReference type="GO" id="GO:0006520">
    <property type="term" value="P:amino acid metabolic process"/>
    <property type="evidence" value="ECO:0007669"/>
    <property type="project" value="InterPro"/>
</dbReference>
<dbReference type="InterPro" id="IPR015422">
    <property type="entry name" value="PyrdxlP-dep_Trfase_small"/>
</dbReference>
<proteinExistence type="inferred from homology"/>
<dbReference type="EMBL" id="VSSQ01087286">
    <property type="protein sequence ID" value="MPN34313.1"/>
    <property type="molecule type" value="Genomic_DNA"/>
</dbReference>
<keyword evidence="3 7" id="KW-0032">Aminotransferase</keyword>
<evidence type="ECO:0000256" key="2">
    <source>
        <dbReference type="ARBA" id="ARBA00007441"/>
    </source>
</evidence>
<keyword evidence="4 7" id="KW-0808">Transferase</keyword>
<dbReference type="PANTHER" id="PTHR46383">
    <property type="entry name" value="ASPARTATE AMINOTRANSFERASE"/>
    <property type="match status" value="1"/>
</dbReference>
<dbReference type="PROSITE" id="PS00105">
    <property type="entry name" value="AA_TRANSFER_CLASS_1"/>
    <property type="match status" value="1"/>
</dbReference>
<feature type="domain" description="Aminotransferase class I/classII large" evidence="6">
    <location>
        <begin position="3"/>
        <end position="199"/>
    </location>
</feature>
<dbReference type="CDD" id="cd00609">
    <property type="entry name" value="AAT_like"/>
    <property type="match status" value="1"/>
</dbReference>
<evidence type="ECO:0000256" key="1">
    <source>
        <dbReference type="ARBA" id="ARBA00001933"/>
    </source>
</evidence>
<dbReference type="PANTHER" id="PTHR46383:SF1">
    <property type="entry name" value="ASPARTATE AMINOTRANSFERASE"/>
    <property type="match status" value="1"/>
</dbReference>
<gene>
    <name evidence="7" type="primary">patA_78</name>
    <name evidence="7" type="ORF">SDC9_181806</name>
</gene>
<accession>A0A645HF45</accession>
<name>A0A645HF45_9ZZZZ</name>
<evidence type="ECO:0000256" key="5">
    <source>
        <dbReference type="ARBA" id="ARBA00022898"/>
    </source>
</evidence>